<feature type="signal peptide" evidence="1">
    <location>
        <begin position="1"/>
        <end position="21"/>
    </location>
</feature>
<evidence type="ECO:0000256" key="1">
    <source>
        <dbReference type="SAM" id="SignalP"/>
    </source>
</evidence>
<organism evidence="2 3">
    <name type="scientific">Riccia fluitans</name>
    <dbReference type="NCBI Taxonomy" id="41844"/>
    <lineage>
        <taxon>Eukaryota</taxon>
        <taxon>Viridiplantae</taxon>
        <taxon>Streptophyta</taxon>
        <taxon>Embryophyta</taxon>
        <taxon>Marchantiophyta</taxon>
        <taxon>Marchantiopsida</taxon>
        <taxon>Marchantiidae</taxon>
        <taxon>Marchantiales</taxon>
        <taxon>Ricciaceae</taxon>
        <taxon>Riccia</taxon>
    </lineage>
</organism>
<reference evidence="2 3" key="1">
    <citation type="submission" date="2024-09" db="EMBL/GenBank/DDBJ databases">
        <title>Chromosome-scale assembly of Riccia fluitans.</title>
        <authorList>
            <person name="Paukszto L."/>
            <person name="Sawicki J."/>
            <person name="Karawczyk K."/>
            <person name="Piernik-Szablinska J."/>
            <person name="Szczecinska M."/>
            <person name="Mazdziarz M."/>
        </authorList>
    </citation>
    <scope>NUCLEOTIDE SEQUENCE [LARGE SCALE GENOMIC DNA]</scope>
    <source>
        <strain evidence="2">Rf_01</strain>
        <tissue evidence="2">Aerial parts of the thallus</tissue>
    </source>
</reference>
<dbReference type="Proteomes" id="UP001605036">
    <property type="component" value="Unassembled WGS sequence"/>
</dbReference>
<sequence length="112" mass="11919">MVRFNLIWLKSVVCFASYVTALNGLSREWISSNPSLSLNWAGDPCLNSCTGVSCDSIITSVIALAFVSSTDGRTTKPIKERPPVTGADLKMGGICNGKICKHSQCNFLCSGG</sequence>
<evidence type="ECO:0000313" key="2">
    <source>
        <dbReference type="EMBL" id="KAL2644850.1"/>
    </source>
</evidence>
<protein>
    <submittedName>
        <fullName evidence="2">Uncharacterized protein</fullName>
    </submittedName>
</protein>
<proteinExistence type="predicted"/>
<evidence type="ECO:0000313" key="3">
    <source>
        <dbReference type="Proteomes" id="UP001605036"/>
    </source>
</evidence>
<comment type="caution">
    <text evidence="2">The sequence shown here is derived from an EMBL/GenBank/DDBJ whole genome shotgun (WGS) entry which is preliminary data.</text>
</comment>
<feature type="chain" id="PRO_5044871289" evidence="1">
    <location>
        <begin position="22"/>
        <end position="112"/>
    </location>
</feature>
<keyword evidence="3" id="KW-1185">Reference proteome</keyword>
<dbReference type="EMBL" id="JBHFFA010000002">
    <property type="protein sequence ID" value="KAL2644850.1"/>
    <property type="molecule type" value="Genomic_DNA"/>
</dbReference>
<dbReference type="AlphaFoldDB" id="A0ABD1ZAL2"/>
<gene>
    <name evidence="2" type="ORF">R1flu_012437</name>
</gene>
<keyword evidence="1" id="KW-0732">Signal</keyword>
<name>A0ABD1ZAL2_9MARC</name>
<accession>A0ABD1ZAL2</accession>